<name>A0A378TNE9_9MYCO</name>
<dbReference type="GO" id="GO:0016740">
    <property type="term" value="F:transferase activity"/>
    <property type="evidence" value="ECO:0007669"/>
    <property type="project" value="UniProtKB-KW"/>
</dbReference>
<gene>
    <name evidence="2" type="ORF">NCTC10821_05647</name>
</gene>
<feature type="domain" description="DUF7064" evidence="1">
    <location>
        <begin position="182"/>
        <end position="302"/>
    </location>
</feature>
<keyword evidence="3" id="KW-1185">Reference proteome</keyword>
<accession>A0A378TNE9</accession>
<evidence type="ECO:0000259" key="1">
    <source>
        <dbReference type="Pfam" id="PF23212"/>
    </source>
</evidence>
<organism evidence="2 3">
    <name type="scientific">Mycolicibacterium tokaiense</name>
    <dbReference type="NCBI Taxonomy" id="39695"/>
    <lineage>
        <taxon>Bacteria</taxon>
        <taxon>Bacillati</taxon>
        <taxon>Actinomycetota</taxon>
        <taxon>Actinomycetes</taxon>
        <taxon>Mycobacteriales</taxon>
        <taxon>Mycobacteriaceae</taxon>
        <taxon>Mycolicibacterium</taxon>
    </lineage>
</organism>
<evidence type="ECO:0000313" key="2">
    <source>
        <dbReference type="EMBL" id="STZ62084.1"/>
    </source>
</evidence>
<evidence type="ECO:0000313" key="3">
    <source>
        <dbReference type="Proteomes" id="UP000254978"/>
    </source>
</evidence>
<dbReference type="EMBL" id="UGQT01000001">
    <property type="protein sequence ID" value="STZ62084.1"/>
    <property type="molecule type" value="Genomic_DNA"/>
</dbReference>
<keyword evidence="2" id="KW-0808">Transferase</keyword>
<proteinExistence type="predicted"/>
<dbReference type="InterPro" id="IPR055492">
    <property type="entry name" value="DUF7064"/>
</dbReference>
<protein>
    <submittedName>
        <fullName evidence="2">Aminoglycoside phosphotransferase</fullName>
    </submittedName>
</protein>
<dbReference type="SUPFAM" id="SSF159245">
    <property type="entry name" value="AttH-like"/>
    <property type="match status" value="1"/>
</dbReference>
<dbReference type="AlphaFoldDB" id="A0A378TNE9"/>
<reference evidence="2 3" key="1">
    <citation type="submission" date="2018-06" db="EMBL/GenBank/DDBJ databases">
        <authorList>
            <consortium name="Pathogen Informatics"/>
            <person name="Doyle S."/>
        </authorList>
    </citation>
    <scope>NUCLEOTIDE SEQUENCE [LARGE SCALE GENOMIC DNA]</scope>
    <source>
        <strain evidence="2 3">NCTC10821</strain>
    </source>
</reference>
<dbReference type="Proteomes" id="UP000254978">
    <property type="component" value="Unassembled WGS sequence"/>
</dbReference>
<sequence>MSAPAAADEGAHPHDAEPLWSESWYFDFVDPEQQVGGWIRLGLIPNEQRCWIQALLCGPGMPTVALSDFDAPLPADPHRLVTDQIRVAHTATAPLQSYSVTVRGAGQAYDQPQALLQGKPGRPVEAEFDLVWTTRGTPYQYPIAARYEIPCVVSGTVVADGRTVHLEQAPGQRDHSWGTRDWWGMEWVWSALHLDDGTSLHGLDLRLPGIDPIGVGYVQHDGKLTELTAVTAREVFGDNALPISTELSLEPGGLVVSAAIVGHAPVRLVAADGRVSQFPRAWATVTTGDGRHGTGWLEWNRNSSLEERQ</sequence>
<dbReference type="Pfam" id="PF23212">
    <property type="entry name" value="DUF7064"/>
    <property type="match status" value="1"/>
</dbReference>